<protein>
    <submittedName>
        <fullName evidence="1">Uncharacterized protein</fullName>
    </submittedName>
</protein>
<evidence type="ECO:0000313" key="1">
    <source>
        <dbReference type="EMBL" id="EKJ94951.1"/>
    </source>
</evidence>
<reference evidence="1 2" key="1">
    <citation type="journal article" date="2013" name="Genome Announc.">
        <title>Genome Sequence of Rhizobium lupini HPC(L) Isolated from Saline Desert Soil, Kutch (Gujarat).</title>
        <authorList>
            <person name="Agarwal L."/>
            <person name="Purohit H.J."/>
        </authorList>
    </citation>
    <scope>NUCLEOTIDE SEQUENCE [LARGE SCALE GENOMIC DNA]</scope>
    <source>
        <strain evidence="2">HPC(L)</strain>
    </source>
</reference>
<dbReference type="RefSeq" id="WP_006699329.1">
    <property type="nucleotide sequence ID" value="NZ_AMQQ01000023.1"/>
</dbReference>
<proteinExistence type="predicted"/>
<gene>
    <name evidence="1" type="ORF">C241_16873</name>
</gene>
<dbReference type="Proteomes" id="UP000017668">
    <property type="component" value="Unassembled WGS sequence"/>
</dbReference>
<dbReference type="EMBL" id="AMQQ01000023">
    <property type="protein sequence ID" value="EKJ94951.1"/>
    <property type="molecule type" value="Genomic_DNA"/>
</dbReference>
<sequence>MGITWQHWVFAFENEQIVTEAANDVDFEPLFVENGLIAGFNILTVRRKKAGGQCTLSGVGFEVVD</sequence>
<comment type="caution">
    <text evidence="1">The sequence shown here is derived from an EMBL/GenBank/DDBJ whole genome shotgun (WGS) entry which is preliminary data.</text>
</comment>
<evidence type="ECO:0000313" key="2">
    <source>
        <dbReference type="Proteomes" id="UP000017668"/>
    </source>
</evidence>
<accession>A0ABN0HK11</accession>
<keyword evidence="2" id="KW-1185">Reference proteome</keyword>
<name>A0ABN0HK11_RHILU</name>
<organism evidence="1 2">
    <name type="scientific">Bradyrhizobium lupini HPC(L)</name>
    <dbReference type="NCBI Taxonomy" id="1229491"/>
    <lineage>
        <taxon>Bacteria</taxon>
        <taxon>Pseudomonadati</taxon>
        <taxon>Pseudomonadota</taxon>
        <taxon>Alphaproteobacteria</taxon>
        <taxon>Hyphomicrobiales</taxon>
        <taxon>Nitrobacteraceae</taxon>
        <taxon>Bradyrhizobium</taxon>
    </lineage>
</organism>